<dbReference type="PROSITE" id="PS50994">
    <property type="entry name" value="INTEGRASE"/>
    <property type="match status" value="1"/>
</dbReference>
<name>A0A3A5MR70_9MICO</name>
<dbReference type="PANTHER" id="PTHR35004">
    <property type="entry name" value="TRANSPOSASE RV3428C-RELATED"/>
    <property type="match status" value="1"/>
</dbReference>
<dbReference type="GO" id="GO:0003676">
    <property type="term" value="F:nucleic acid binding"/>
    <property type="evidence" value="ECO:0007669"/>
    <property type="project" value="InterPro"/>
</dbReference>
<dbReference type="Proteomes" id="UP000272015">
    <property type="component" value="Unassembled WGS sequence"/>
</dbReference>
<evidence type="ECO:0000313" key="3">
    <source>
        <dbReference type="Proteomes" id="UP000272015"/>
    </source>
</evidence>
<dbReference type="Pfam" id="PF00665">
    <property type="entry name" value="rve"/>
    <property type="match status" value="1"/>
</dbReference>
<dbReference type="OrthoDB" id="92877at2"/>
<evidence type="ECO:0000259" key="1">
    <source>
        <dbReference type="PROSITE" id="PS50994"/>
    </source>
</evidence>
<reference evidence="2 3" key="1">
    <citation type="submission" date="2018-09" db="EMBL/GenBank/DDBJ databases">
        <title>Novel species of Cryobacterium.</title>
        <authorList>
            <person name="Liu Q."/>
            <person name="Xin Y.-H."/>
        </authorList>
    </citation>
    <scope>NUCLEOTIDE SEQUENCE [LARGE SCALE GENOMIC DNA]</scope>
    <source>
        <strain evidence="2 3">Hh39</strain>
    </source>
</reference>
<proteinExistence type="predicted"/>
<organism evidence="2 3">
    <name type="scientific">Cryobacterium melibiosiphilum</name>
    <dbReference type="NCBI Taxonomy" id="995039"/>
    <lineage>
        <taxon>Bacteria</taxon>
        <taxon>Bacillati</taxon>
        <taxon>Actinomycetota</taxon>
        <taxon>Actinomycetes</taxon>
        <taxon>Micrococcales</taxon>
        <taxon>Microbacteriaceae</taxon>
        <taxon>Cryobacterium</taxon>
    </lineage>
</organism>
<evidence type="ECO:0000313" key="2">
    <source>
        <dbReference type="EMBL" id="RJT92597.1"/>
    </source>
</evidence>
<keyword evidence="3" id="KW-1185">Reference proteome</keyword>
<dbReference type="InterPro" id="IPR012337">
    <property type="entry name" value="RNaseH-like_sf"/>
</dbReference>
<dbReference type="InterPro" id="IPR001584">
    <property type="entry name" value="Integrase_cat-core"/>
</dbReference>
<dbReference type="GO" id="GO:0015074">
    <property type="term" value="P:DNA integration"/>
    <property type="evidence" value="ECO:0007669"/>
    <property type="project" value="InterPro"/>
</dbReference>
<feature type="domain" description="Integrase catalytic" evidence="1">
    <location>
        <begin position="113"/>
        <end position="292"/>
    </location>
</feature>
<dbReference type="EMBL" id="QZVS01000013">
    <property type="protein sequence ID" value="RJT92597.1"/>
    <property type="molecule type" value="Genomic_DNA"/>
</dbReference>
<dbReference type="InterPro" id="IPR036397">
    <property type="entry name" value="RNaseH_sf"/>
</dbReference>
<protein>
    <submittedName>
        <fullName evidence="2">IS21 family transposase</fullName>
    </submittedName>
</protein>
<accession>A0A3A5MR70</accession>
<dbReference type="Gene3D" id="3.30.420.10">
    <property type="entry name" value="Ribonuclease H-like superfamily/Ribonuclease H"/>
    <property type="match status" value="1"/>
</dbReference>
<sequence length="512" mass="55805">MKVDVEIMEILAAYDLTKSLRGAAELTGCSHHTVARHVAARDAGQPIANPVNRGRVTDPFMPKLEEWMEASNGKLRADVAHTKLLGLGYTGSDRSTRRAFAQVRAAYRLGNTRVHRPWISEPGMWIQYDFGDGPMMDGKKTVLYIAWLAWSRFRVVIVMRDRTAPSVYAALDRTFRMIGGAPTYVLTDNEKTVTVSHIAGVPVRNVATVDFARHYGVTVLTCQPADPATKGGVESSVKLAKADIVPKDTNLRPEYDSFVDIETACQEFMDLVNNREHRATRRKPAVMLLEETPRLHRVPDAAHTISFGMSRRVPGNTPMVTFENAQYSVPAYLLGARVFVRSHGLGLDEQVIVVHEGRDGPVEVARHHRAQPGSPAINDAHFPDHAPRIPGDYPVKARSAAELEFLAIGAGARTWLLEAAAVGTLRITQKMAETVALAKIAGQADVDQALGTAAIHGRFAHKDLASILNAAGLRSSVHTASETQSLTQGTRGWAAIGQLPASTVDDLLEESA</sequence>
<dbReference type="RefSeq" id="WP_119970254.1">
    <property type="nucleotide sequence ID" value="NZ_JBHSQA010000062.1"/>
</dbReference>
<comment type="caution">
    <text evidence="2">The sequence shown here is derived from an EMBL/GenBank/DDBJ whole genome shotgun (WGS) entry which is preliminary data.</text>
</comment>
<gene>
    <name evidence="2" type="ORF">D6T64_00110</name>
</gene>
<dbReference type="SUPFAM" id="SSF53098">
    <property type="entry name" value="Ribonuclease H-like"/>
    <property type="match status" value="1"/>
</dbReference>
<dbReference type="AlphaFoldDB" id="A0A3A5MR70"/>
<dbReference type="NCBIfam" id="NF033546">
    <property type="entry name" value="transpos_IS21"/>
    <property type="match status" value="1"/>
</dbReference>